<keyword evidence="2" id="KW-0687">Ribonucleoprotein</keyword>
<organism evidence="4 5">
    <name type="scientific">Lacrimispora celerecrescens</name>
    <dbReference type="NCBI Taxonomy" id="29354"/>
    <lineage>
        <taxon>Bacteria</taxon>
        <taxon>Bacillati</taxon>
        <taxon>Bacillota</taxon>
        <taxon>Clostridia</taxon>
        <taxon>Lachnospirales</taxon>
        <taxon>Lachnospiraceae</taxon>
        <taxon>Lacrimispora</taxon>
    </lineage>
</organism>
<comment type="caution">
    <text evidence="4">The sequence shown here is derived from an EMBL/GenBank/DDBJ whole genome shotgun (WGS) entry which is preliminary data.</text>
</comment>
<dbReference type="Pfam" id="PF01248">
    <property type="entry name" value="Ribosomal_L7Ae"/>
    <property type="match status" value="1"/>
</dbReference>
<name>A0A084JC84_9FIRM</name>
<evidence type="ECO:0000313" key="5">
    <source>
        <dbReference type="Proteomes" id="UP000028525"/>
    </source>
</evidence>
<dbReference type="InterPro" id="IPR029064">
    <property type="entry name" value="Ribosomal_eL30-like_sf"/>
</dbReference>
<dbReference type="Gene3D" id="3.30.1330.30">
    <property type="match status" value="1"/>
</dbReference>
<dbReference type="EMBL" id="JPME01000043">
    <property type="protein sequence ID" value="KEZ86568.1"/>
    <property type="molecule type" value="Genomic_DNA"/>
</dbReference>
<evidence type="ECO:0000313" key="4">
    <source>
        <dbReference type="EMBL" id="KEZ86568.1"/>
    </source>
</evidence>
<dbReference type="GO" id="GO:1990904">
    <property type="term" value="C:ribonucleoprotein complex"/>
    <property type="evidence" value="ECO:0007669"/>
    <property type="project" value="UniProtKB-KW"/>
</dbReference>
<keyword evidence="5" id="KW-1185">Reference proteome</keyword>
<dbReference type="AlphaFoldDB" id="A0A084JC84"/>
<sequence>MDDRQKILNLIGLATKAGKTVSGEFMTEKTVKTGKASLVIISEEASENTKKMFTNMCTYYKVPIYFLGRKDELGHAMGKEMRASLAIVDHGFAKAVVKLMNTKVGIECEKDLSHIPVCAAERAQNGGKHESI</sequence>
<dbReference type="STRING" id="29354.IO98_22755"/>
<evidence type="ECO:0000259" key="3">
    <source>
        <dbReference type="Pfam" id="PF01248"/>
    </source>
</evidence>
<dbReference type="PANTHER" id="PTHR11449">
    <property type="entry name" value="RIBOSOMAL PROTEIN L30"/>
    <property type="match status" value="1"/>
</dbReference>
<gene>
    <name evidence="4" type="ORF">IO98_22755</name>
</gene>
<dbReference type="SUPFAM" id="SSF55315">
    <property type="entry name" value="L30e-like"/>
    <property type="match status" value="1"/>
</dbReference>
<dbReference type="InterPro" id="IPR039109">
    <property type="entry name" value="Ribosomal_eL30-like"/>
</dbReference>
<accession>A0A084JC84</accession>
<keyword evidence="1 4" id="KW-0689">Ribosomal protein</keyword>
<proteinExistence type="predicted"/>
<dbReference type="OrthoDB" id="9794863at2"/>
<reference evidence="4 5" key="1">
    <citation type="submission" date="2014-07" db="EMBL/GenBank/DDBJ databases">
        <title>Draft genome of Clostridium celerecrescens 152B isolated from sediments associated with methane hydrate from Krishna Godavari basin.</title>
        <authorList>
            <person name="Honkalas V.S."/>
            <person name="Dabir A.P."/>
            <person name="Arora P."/>
            <person name="Dhakephalkar P.K."/>
        </authorList>
    </citation>
    <scope>NUCLEOTIDE SEQUENCE [LARGE SCALE GENOMIC DNA]</scope>
    <source>
        <strain evidence="4 5">152B</strain>
    </source>
</reference>
<dbReference type="GO" id="GO:0003723">
    <property type="term" value="F:RNA binding"/>
    <property type="evidence" value="ECO:0007669"/>
    <property type="project" value="InterPro"/>
</dbReference>
<feature type="domain" description="Ribosomal protein eL8/eL30/eS12/Gadd45" evidence="3">
    <location>
        <begin position="6"/>
        <end position="96"/>
    </location>
</feature>
<dbReference type="InterPro" id="IPR004038">
    <property type="entry name" value="Ribosomal_eL8/eL30/eS12/Gad45"/>
</dbReference>
<evidence type="ECO:0000256" key="2">
    <source>
        <dbReference type="ARBA" id="ARBA00023274"/>
    </source>
</evidence>
<evidence type="ECO:0000256" key="1">
    <source>
        <dbReference type="ARBA" id="ARBA00022980"/>
    </source>
</evidence>
<protein>
    <submittedName>
        <fullName evidence="4">50S ribosomal protein L7</fullName>
    </submittedName>
</protein>
<dbReference type="Proteomes" id="UP000028525">
    <property type="component" value="Unassembled WGS sequence"/>
</dbReference>
<dbReference type="GO" id="GO:0005840">
    <property type="term" value="C:ribosome"/>
    <property type="evidence" value="ECO:0007669"/>
    <property type="project" value="UniProtKB-KW"/>
</dbReference>